<dbReference type="Gene3D" id="2.102.10.10">
    <property type="entry name" value="Rieske [2Fe-2S] iron-sulphur domain"/>
    <property type="match status" value="1"/>
</dbReference>
<evidence type="ECO:0000259" key="8">
    <source>
        <dbReference type="PROSITE" id="PS51296"/>
    </source>
</evidence>
<evidence type="ECO:0000313" key="10">
    <source>
        <dbReference type="Proteomes" id="UP000009881"/>
    </source>
</evidence>
<evidence type="ECO:0000313" key="9">
    <source>
        <dbReference type="EMBL" id="EKV27656.1"/>
    </source>
</evidence>
<sequence length="498" mass="53103">MSSPIADSCWNAASRPAPFPPLDRDLEVDVCIVGGGMAGITAAALLRRRGKSVAVLEARQIGAQVTGRSNAKITALHGLIYDQMIRAYGRDDAQAYADAQRAAMDRIAAFVHEREIACGYETVPAVTITRDPARAAEIEAEAEAARSLGLSAARIDTAGDQPYDIAAGVRVNDQAQFNPVPYLRSLAEEADANGGHVHQETRVTGIDEGEPSVVTTAGGHSVRAADVIIATNLPIVDPGHFHHKASPRGHAVVAVPVPAEMAPEGMYLCVDAPTHSLRSAPWEGGQRLLICVGESLPVGKVRDTEAVFQGLETFVRNTFGTGPMAYRWMNEDFDAQDRIPFVGPAGRDCRHLWTATGFSSWGITHGTVAGMILADRLTGAENPFAVLYDSLREPREWPGGAHPPMREAEDVPQPDRPEDLTPGQGAVFRIDDEDVAVHCDAGGVLHAVSATCTHEGCPVTWNNGERTWDCSCHGSIFAADGSVIHGPAMVGLSPREVK</sequence>
<feature type="compositionally biased region" description="Basic and acidic residues" evidence="7">
    <location>
        <begin position="404"/>
        <end position="419"/>
    </location>
</feature>
<evidence type="ECO:0000256" key="2">
    <source>
        <dbReference type="ARBA" id="ARBA00022723"/>
    </source>
</evidence>
<dbReference type="InterPro" id="IPR036922">
    <property type="entry name" value="Rieske_2Fe-2S_sf"/>
</dbReference>
<dbReference type="OrthoDB" id="311718at2"/>
<gene>
    <name evidence="9" type="ORF">C882_1251</name>
</gene>
<dbReference type="Gene3D" id="3.50.50.60">
    <property type="entry name" value="FAD/NAD(P)-binding domain"/>
    <property type="match status" value="1"/>
</dbReference>
<protein>
    <recommendedName>
        <fullName evidence="8">Rieske domain-containing protein</fullName>
    </recommendedName>
</protein>
<keyword evidence="5" id="KW-0411">Iron-sulfur</keyword>
<dbReference type="eggNOG" id="COG0665">
    <property type="taxonomic scope" value="Bacteria"/>
</dbReference>
<keyword evidence="1" id="KW-0001">2Fe-2S</keyword>
<proteinExistence type="predicted"/>
<dbReference type="AlphaFoldDB" id="K9HGC9"/>
<dbReference type="PRINTS" id="PR00162">
    <property type="entry name" value="RIESKE"/>
</dbReference>
<dbReference type="EMBL" id="ANHY01000018">
    <property type="protein sequence ID" value="EKV27656.1"/>
    <property type="molecule type" value="Genomic_DNA"/>
</dbReference>
<dbReference type="InterPro" id="IPR017941">
    <property type="entry name" value="Rieske_2Fe-2S"/>
</dbReference>
<keyword evidence="10" id="KW-1185">Reference proteome</keyword>
<evidence type="ECO:0000256" key="5">
    <source>
        <dbReference type="ARBA" id="ARBA00023014"/>
    </source>
</evidence>
<name>K9HGC9_9PROT</name>
<accession>K9HGC9</accession>
<evidence type="ECO:0000256" key="3">
    <source>
        <dbReference type="ARBA" id="ARBA00023002"/>
    </source>
</evidence>
<dbReference type="Pfam" id="PF00355">
    <property type="entry name" value="Rieske"/>
    <property type="match status" value="1"/>
</dbReference>
<dbReference type="RefSeq" id="WP_009541907.1">
    <property type="nucleotide sequence ID" value="NZ_ANHY01000018.1"/>
</dbReference>
<dbReference type="Pfam" id="PF01266">
    <property type="entry name" value="DAO"/>
    <property type="match status" value="1"/>
</dbReference>
<organism evidence="9 10">
    <name type="scientific">Caenispirillum salinarum AK4</name>
    <dbReference type="NCBI Taxonomy" id="1238182"/>
    <lineage>
        <taxon>Bacteria</taxon>
        <taxon>Pseudomonadati</taxon>
        <taxon>Pseudomonadota</taxon>
        <taxon>Alphaproteobacteria</taxon>
        <taxon>Rhodospirillales</taxon>
        <taxon>Novispirillaceae</taxon>
        <taxon>Caenispirillum</taxon>
    </lineage>
</organism>
<comment type="caution">
    <text evidence="9">The sequence shown here is derived from an EMBL/GenBank/DDBJ whole genome shotgun (WGS) entry which is preliminary data.</text>
</comment>
<dbReference type="GO" id="GO:0046872">
    <property type="term" value="F:metal ion binding"/>
    <property type="evidence" value="ECO:0007669"/>
    <property type="project" value="UniProtKB-KW"/>
</dbReference>
<dbReference type="InterPro" id="IPR036188">
    <property type="entry name" value="FAD/NAD-bd_sf"/>
</dbReference>
<dbReference type="InterPro" id="IPR006076">
    <property type="entry name" value="FAD-dep_OxRdtase"/>
</dbReference>
<keyword evidence="4" id="KW-0408">Iron</keyword>
<dbReference type="GO" id="GO:0005737">
    <property type="term" value="C:cytoplasm"/>
    <property type="evidence" value="ECO:0007669"/>
    <property type="project" value="TreeGrafter"/>
</dbReference>
<dbReference type="InterPro" id="IPR005805">
    <property type="entry name" value="Rieske_Fe-S_prot_C"/>
</dbReference>
<dbReference type="Gene3D" id="3.30.9.10">
    <property type="entry name" value="D-Amino Acid Oxidase, subunit A, domain 2"/>
    <property type="match status" value="1"/>
</dbReference>
<dbReference type="Proteomes" id="UP000009881">
    <property type="component" value="Unassembled WGS sequence"/>
</dbReference>
<dbReference type="STRING" id="1238182.C882_1251"/>
<dbReference type="GO" id="GO:0051537">
    <property type="term" value="F:2 iron, 2 sulfur cluster binding"/>
    <property type="evidence" value="ECO:0007669"/>
    <property type="project" value="UniProtKB-KW"/>
</dbReference>
<feature type="region of interest" description="Disordered" evidence="7">
    <location>
        <begin position="397"/>
        <end position="421"/>
    </location>
</feature>
<dbReference type="PANTHER" id="PTHR13847">
    <property type="entry name" value="SARCOSINE DEHYDROGENASE-RELATED"/>
    <property type="match status" value="1"/>
</dbReference>
<dbReference type="PANTHER" id="PTHR13847:SF274">
    <property type="entry name" value="RIESKE 2FE-2S IRON-SULFUR PROTEIN YHFW-RELATED"/>
    <property type="match status" value="1"/>
</dbReference>
<keyword evidence="2" id="KW-0479">Metal-binding</keyword>
<evidence type="ECO:0000256" key="6">
    <source>
        <dbReference type="ARBA" id="ARBA00023157"/>
    </source>
</evidence>
<dbReference type="SUPFAM" id="SSF50022">
    <property type="entry name" value="ISP domain"/>
    <property type="match status" value="1"/>
</dbReference>
<dbReference type="GO" id="GO:0016020">
    <property type="term" value="C:membrane"/>
    <property type="evidence" value="ECO:0007669"/>
    <property type="project" value="InterPro"/>
</dbReference>
<dbReference type="SUPFAM" id="SSF51905">
    <property type="entry name" value="FAD/NAD(P)-binding domain"/>
    <property type="match status" value="1"/>
</dbReference>
<keyword evidence="6" id="KW-1015">Disulfide bond</keyword>
<feature type="domain" description="Rieske" evidence="8">
    <location>
        <begin position="412"/>
        <end position="498"/>
    </location>
</feature>
<dbReference type="PROSITE" id="PS51296">
    <property type="entry name" value="RIESKE"/>
    <property type="match status" value="1"/>
</dbReference>
<evidence type="ECO:0000256" key="4">
    <source>
        <dbReference type="ARBA" id="ARBA00023004"/>
    </source>
</evidence>
<evidence type="ECO:0000256" key="7">
    <source>
        <dbReference type="SAM" id="MobiDB-lite"/>
    </source>
</evidence>
<evidence type="ECO:0000256" key="1">
    <source>
        <dbReference type="ARBA" id="ARBA00022714"/>
    </source>
</evidence>
<keyword evidence="3" id="KW-0560">Oxidoreductase</keyword>
<reference evidence="9 10" key="1">
    <citation type="journal article" date="2013" name="Genome Announc.">
        <title>Draft Genome Sequence of an Alphaproteobacterium, Caenispirillum salinarum AK4(T), Isolated from a Solar Saltern.</title>
        <authorList>
            <person name="Khatri I."/>
            <person name="Singh A."/>
            <person name="Korpole S."/>
            <person name="Pinnaka A.K."/>
            <person name="Subramanian S."/>
        </authorList>
    </citation>
    <scope>NUCLEOTIDE SEQUENCE [LARGE SCALE GENOMIC DNA]</scope>
    <source>
        <strain evidence="9 10">AK4</strain>
    </source>
</reference>
<dbReference type="GO" id="GO:0016491">
    <property type="term" value="F:oxidoreductase activity"/>
    <property type="evidence" value="ECO:0007669"/>
    <property type="project" value="UniProtKB-KW"/>
</dbReference>
<dbReference type="eggNOG" id="COG0723">
    <property type="taxonomic scope" value="Bacteria"/>
</dbReference>